<evidence type="ECO:0000256" key="3">
    <source>
        <dbReference type="ARBA" id="ARBA00022490"/>
    </source>
</evidence>
<dbReference type="EMBL" id="VAHF01000001">
    <property type="protein sequence ID" value="TXG72485.1"/>
    <property type="molecule type" value="Genomic_DNA"/>
</dbReference>
<dbReference type="PANTHER" id="PTHR11260">
    <property type="entry name" value="GLUTATHIONE S-TRANSFERASE, GST, SUPERFAMILY, GST DOMAIN CONTAINING"/>
    <property type="match status" value="1"/>
</dbReference>
<dbReference type="SFLD" id="SFLDG00358">
    <property type="entry name" value="Main_(cytGST)"/>
    <property type="match status" value="1"/>
</dbReference>
<sequence length="222" mass="26071">MSEEVKLHGTWPSVFSYRVIWALKLKGIGYDFVEEDLSNKSALLLHYNPIHKKIPVLVNAGKSICESMIIIEYIEEMWPHTPNLLPTDPYDRTISRFWVKFAEDKGLAVWRMFRTTGKELEMAIKESLEMLQIVEEHGLGDKKYFNGEKIGMVDIAFGSILYWFGVNEDVLGVRLLESHKFPRLHKWFQFFLEEPVIKENLPDRDKMTVFFKRRRETLQASA</sequence>
<feature type="domain" description="GST C-terminal" evidence="9">
    <location>
        <begin position="88"/>
        <end position="210"/>
    </location>
</feature>
<gene>
    <name evidence="10" type="ORF">EZV62_001064</name>
</gene>
<dbReference type="Gene3D" id="1.20.1050.10">
    <property type="match status" value="1"/>
</dbReference>
<dbReference type="InterPro" id="IPR010987">
    <property type="entry name" value="Glutathione-S-Trfase_C-like"/>
</dbReference>
<dbReference type="PROSITE" id="PS50404">
    <property type="entry name" value="GST_NTER"/>
    <property type="match status" value="1"/>
</dbReference>
<dbReference type="InterPro" id="IPR040079">
    <property type="entry name" value="Glutathione_S-Trfase"/>
</dbReference>
<evidence type="ECO:0000256" key="2">
    <source>
        <dbReference type="ARBA" id="ARBA00012452"/>
    </source>
</evidence>
<dbReference type="Pfam" id="PF00043">
    <property type="entry name" value="GST_C"/>
    <property type="match status" value="1"/>
</dbReference>
<dbReference type="GO" id="GO:0009407">
    <property type="term" value="P:toxin catabolic process"/>
    <property type="evidence" value="ECO:0007669"/>
    <property type="project" value="UniProtKB-ARBA"/>
</dbReference>
<dbReference type="Proteomes" id="UP000323000">
    <property type="component" value="Chromosome 1"/>
</dbReference>
<name>A0A5C7ITE6_9ROSI</name>
<evidence type="ECO:0000259" key="8">
    <source>
        <dbReference type="PROSITE" id="PS50404"/>
    </source>
</evidence>
<dbReference type="InterPro" id="IPR045074">
    <property type="entry name" value="GST_C_Tau"/>
</dbReference>
<keyword evidence="3" id="KW-0963">Cytoplasm</keyword>
<dbReference type="PANTHER" id="PTHR11260:SF679">
    <property type="entry name" value="GLUTATHIONE TRANSFERASE"/>
    <property type="match status" value="1"/>
</dbReference>
<keyword evidence="11" id="KW-1185">Reference proteome</keyword>
<dbReference type="OrthoDB" id="4951845at2759"/>
<evidence type="ECO:0000313" key="11">
    <source>
        <dbReference type="Proteomes" id="UP000323000"/>
    </source>
</evidence>
<dbReference type="SFLD" id="SFLDS00019">
    <property type="entry name" value="Glutathione_Transferase_(cytos"/>
    <property type="match status" value="1"/>
</dbReference>
<dbReference type="PROSITE" id="PS50405">
    <property type="entry name" value="GST_CTER"/>
    <property type="match status" value="1"/>
</dbReference>
<evidence type="ECO:0000259" key="9">
    <source>
        <dbReference type="PROSITE" id="PS50405"/>
    </source>
</evidence>
<evidence type="ECO:0000256" key="6">
    <source>
        <dbReference type="ARBA" id="ARBA00025743"/>
    </source>
</evidence>
<protein>
    <recommendedName>
        <fullName evidence="2">glutathione transferase</fullName>
        <ecNumber evidence="2">2.5.1.18</ecNumber>
    </recommendedName>
</protein>
<comment type="subcellular location">
    <subcellularLocation>
        <location evidence="1">Cytoplasm</location>
        <location evidence="1">Cytosol</location>
    </subcellularLocation>
</comment>
<organism evidence="10 11">
    <name type="scientific">Acer yangbiense</name>
    <dbReference type="NCBI Taxonomy" id="1000413"/>
    <lineage>
        <taxon>Eukaryota</taxon>
        <taxon>Viridiplantae</taxon>
        <taxon>Streptophyta</taxon>
        <taxon>Embryophyta</taxon>
        <taxon>Tracheophyta</taxon>
        <taxon>Spermatophyta</taxon>
        <taxon>Magnoliopsida</taxon>
        <taxon>eudicotyledons</taxon>
        <taxon>Gunneridae</taxon>
        <taxon>Pentapetalae</taxon>
        <taxon>rosids</taxon>
        <taxon>malvids</taxon>
        <taxon>Sapindales</taxon>
        <taxon>Sapindaceae</taxon>
        <taxon>Hippocastanoideae</taxon>
        <taxon>Acereae</taxon>
        <taxon>Acer</taxon>
    </lineage>
</organism>
<dbReference type="FunFam" id="3.40.30.10:FF:000014">
    <property type="entry name" value="Tau class glutathione S-transferase"/>
    <property type="match status" value="1"/>
</dbReference>
<evidence type="ECO:0000256" key="7">
    <source>
        <dbReference type="ARBA" id="ARBA00047960"/>
    </source>
</evidence>
<dbReference type="GO" id="GO:0004364">
    <property type="term" value="F:glutathione transferase activity"/>
    <property type="evidence" value="ECO:0007669"/>
    <property type="project" value="UniProtKB-EC"/>
</dbReference>
<dbReference type="CDD" id="cd03185">
    <property type="entry name" value="GST_C_Tau"/>
    <property type="match status" value="1"/>
</dbReference>
<dbReference type="FunFam" id="1.20.1050.10:FF:000012">
    <property type="entry name" value="Tau class glutathione S-transferase"/>
    <property type="match status" value="1"/>
</dbReference>
<evidence type="ECO:0000256" key="1">
    <source>
        <dbReference type="ARBA" id="ARBA00004514"/>
    </source>
</evidence>
<comment type="similarity">
    <text evidence="6">Belongs to the GST superfamily. Tau family.</text>
</comment>
<dbReference type="AlphaFoldDB" id="A0A5C7ITE6"/>
<keyword evidence="4" id="KW-0216">Detoxification</keyword>
<keyword evidence="5" id="KW-0808">Transferase</keyword>
<comment type="caution">
    <text evidence="10">The sequence shown here is derived from an EMBL/GenBank/DDBJ whole genome shotgun (WGS) entry which is preliminary data.</text>
</comment>
<evidence type="ECO:0000313" key="10">
    <source>
        <dbReference type="EMBL" id="TXG72485.1"/>
    </source>
</evidence>
<comment type="catalytic activity">
    <reaction evidence="7">
        <text>RX + glutathione = an S-substituted glutathione + a halide anion + H(+)</text>
        <dbReference type="Rhea" id="RHEA:16437"/>
        <dbReference type="ChEBI" id="CHEBI:15378"/>
        <dbReference type="ChEBI" id="CHEBI:16042"/>
        <dbReference type="ChEBI" id="CHEBI:17792"/>
        <dbReference type="ChEBI" id="CHEBI:57925"/>
        <dbReference type="ChEBI" id="CHEBI:90779"/>
        <dbReference type="EC" id="2.5.1.18"/>
    </reaction>
</comment>
<dbReference type="SUPFAM" id="SSF52833">
    <property type="entry name" value="Thioredoxin-like"/>
    <property type="match status" value="1"/>
</dbReference>
<accession>A0A5C7ITE6</accession>
<dbReference type="EC" id="2.5.1.18" evidence="2"/>
<dbReference type="Pfam" id="PF02798">
    <property type="entry name" value="GST_N"/>
    <property type="match status" value="1"/>
</dbReference>
<dbReference type="CDD" id="cd03058">
    <property type="entry name" value="GST_N_Tau"/>
    <property type="match status" value="1"/>
</dbReference>
<dbReference type="Gene3D" id="3.40.30.10">
    <property type="entry name" value="Glutaredoxin"/>
    <property type="match status" value="1"/>
</dbReference>
<dbReference type="GO" id="GO:0005829">
    <property type="term" value="C:cytosol"/>
    <property type="evidence" value="ECO:0007669"/>
    <property type="project" value="UniProtKB-SubCell"/>
</dbReference>
<evidence type="ECO:0000256" key="5">
    <source>
        <dbReference type="ARBA" id="ARBA00022679"/>
    </source>
</evidence>
<feature type="domain" description="GST N-terminal" evidence="8">
    <location>
        <begin position="3"/>
        <end position="82"/>
    </location>
</feature>
<evidence type="ECO:0000256" key="4">
    <source>
        <dbReference type="ARBA" id="ARBA00022575"/>
    </source>
</evidence>
<dbReference type="GO" id="GO:0006749">
    <property type="term" value="P:glutathione metabolic process"/>
    <property type="evidence" value="ECO:0007669"/>
    <property type="project" value="InterPro"/>
</dbReference>
<dbReference type="InterPro" id="IPR004045">
    <property type="entry name" value="Glutathione_S-Trfase_N"/>
</dbReference>
<dbReference type="InterPro" id="IPR036282">
    <property type="entry name" value="Glutathione-S-Trfase_C_sf"/>
</dbReference>
<dbReference type="SFLD" id="SFLDG01152">
    <property type="entry name" value="Main.3:_Omega-_and_Tau-like"/>
    <property type="match status" value="1"/>
</dbReference>
<dbReference type="InterPro" id="IPR036249">
    <property type="entry name" value="Thioredoxin-like_sf"/>
</dbReference>
<dbReference type="InterPro" id="IPR045073">
    <property type="entry name" value="Omega/Tau-like"/>
</dbReference>
<reference evidence="11" key="1">
    <citation type="journal article" date="2019" name="Gigascience">
        <title>De novo genome assembly of the endangered Acer yangbiense, a plant species with extremely small populations endemic to Yunnan Province, China.</title>
        <authorList>
            <person name="Yang J."/>
            <person name="Wariss H.M."/>
            <person name="Tao L."/>
            <person name="Zhang R."/>
            <person name="Yun Q."/>
            <person name="Hollingsworth P."/>
            <person name="Dao Z."/>
            <person name="Luo G."/>
            <person name="Guo H."/>
            <person name="Ma Y."/>
            <person name="Sun W."/>
        </authorList>
    </citation>
    <scope>NUCLEOTIDE SEQUENCE [LARGE SCALE GENOMIC DNA]</scope>
    <source>
        <strain evidence="11">cv. Malutang</strain>
    </source>
</reference>
<dbReference type="InterPro" id="IPR004046">
    <property type="entry name" value="GST_C"/>
</dbReference>
<proteinExistence type="inferred from homology"/>
<dbReference type="SUPFAM" id="SSF47616">
    <property type="entry name" value="GST C-terminal domain-like"/>
    <property type="match status" value="1"/>
</dbReference>